<organism evidence="1 2">
    <name type="scientific">Erythrobacter aureus</name>
    <dbReference type="NCBI Taxonomy" id="2182384"/>
    <lineage>
        <taxon>Bacteria</taxon>
        <taxon>Pseudomonadati</taxon>
        <taxon>Pseudomonadota</taxon>
        <taxon>Alphaproteobacteria</taxon>
        <taxon>Sphingomonadales</taxon>
        <taxon>Erythrobacteraceae</taxon>
        <taxon>Erythrobacter/Porphyrobacter group</taxon>
        <taxon>Erythrobacter</taxon>
    </lineage>
</organism>
<reference evidence="1 2" key="1">
    <citation type="submission" date="2018-07" db="EMBL/GenBank/DDBJ databases">
        <title>Genome sequence of Erythrobacter strain YH-07, an antagonistic bacterium isolated from Yellow Sea.</title>
        <authorList>
            <person name="Tang T."/>
            <person name="Liu Q."/>
            <person name="Sun X."/>
        </authorList>
    </citation>
    <scope>NUCLEOTIDE SEQUENCE [LARGE SCALE GENOMIC DNA]</scope>
    <source>
        <strain evidence="1 2">YH-07</strain>
        <plasmid evidence="1 2">unnamed</plasmid>
    </source>
</reference>
<protein>
    <submittedName>
        <fullName evidence="1">Uncharacterized protein</fullName>
    </submittedName>
</protein>
<dbReference type="AlphaFoldDB" id="A0A345YIQ3"/>
<dbReference type="EMBL" id="CP031358">
    <property type="protein sequence ID" value="AXK43805.1"/>
    <property type="molecule type" value="Genomic_DNA"/>
</dbReference>
<name>A0A345YIQ3_9SPHN</name>
<dbReference type="Proteomes" id="UP000254508">
    <property type="component" value="Plasmid unnamed"/>
</dbReference>
<proteinExistence type="predicted"/>
<keyword evidence="2" id="KW-1185">Reference proteome</keyword>
<keyword evidence="1" id="KW-0614">Plasmid</keyword>
<geneLocation type="plasmid" evidence="1 2">
    <name>unnamed</name>
</geneLocation>
<gene>
    <name evidence="1" type="ORF">DVR09_15225</name>
</gene>
<dbReference type="RefSeq" id="WP_115418118.1">
    <property type="nucleotide sequence ID" value="NZ_CP031358.1"/>
</dbReference>
<evidence type="ECO:0000313" key="2">
    <source>
        <dbReference type="Proteomes" id="UP000254508"/>
    </source>
</evidence>
<sequence length="111" mass="11900">MADWTDLIGLSLTAAEAKADSYKHALAVAFVGGQPVAERPATTRSRPCVMVSMDFPFRGGRITAVHGVEEPTRLPANPDCEAGLHSWIDETDKLPADTECDRCGEPYGDPA</sequence>
<accession>A0A345YIQ3</accession>
<evidence type="ECO:0000313" key="1">
    <source>
        <dbReference type="EMBL" id="AXK43805.1"/>
    </source>
</evidence>
<dbReference type="KEGG" id="err:DVR09_15225"/>